<dbReference type="EMBL" id="ARZA01000280">
    <property type="protein sequence ID" value="EOC99321.1"/>
    <property type="molecule type" value="Genomic_DNA"/>
</dbReference>
<keyword evidence="3" id="KW-0255">Endonuclease</keyword>
<keyword evidence="3" id="KW-0540">Nuclease</keyword>
<dbReference type="PANTHER" id="PTHR34039:SF1">
    <property type="entry name" value="UPF0102 PROTEIN YRAN"/>
    <property type="match status" value="1"/>
</dbReference>
<comment type="similarity">
    <text evidence="1 2">Belongs to the UPF0102 family.</text>
</comment>
<dbReference type="Pfam" id="PF02021">
    <property type="entry name" value="UPF0102"/>
    <property type="match status" value="1"/>
</dbReference>
<dbReference type="InterPro" id="IPR011335">
    <property type="entry name" value="Restrct_endonuc-II-like"/>
</dbReference>
<evidence type="ECO:0000313" key="4">
    <source>
        <dbReference type="Proteomes" id="UP000013378"/>
    </source>
</evidence>
<dbReference type="CDD" id="cd20736">
    <property type="entry name" value="PoNe_Nuclease"/>
    <property type="match status" value="1"/>
</dbReference>
<dbReference type="SUPFAM" id="SSF52980">
    <property type="entry name" value="Restriction endonuclease-like"/>
    <property type="match status" value="1"/>
</dbReference>
<dbReference type="NCBIfam" id="NF009150">
    <property type="entry name" value="PRK12497.1-3"/>
    <property type="match status" value="1"/>
</dbReference>
<gene>
    <name evidence="3" type="ORF">L21TH_2670</name>
</gene>
<proteinExistence type="inferred from homology"/>
<dbReference type="NCBIfam" id="TIGR00252">
    <property type="entry name" value="YraN family protein"/>
    <property type="match status" value="1"/>
</dbReference>
<dbReference type="Gene3D" id="3.40.1350.10">
    <property type="match status" value="1"/>
</dbReference>
<evidence type="ECO:0000256" key="1">
    <source>
        <dbReference type="ARBA" id="ARBA00006738"/>
    </source>
</evidence>
<keyword evidence="3" id="KW-0378">Hydrolase</keyword>
<dbReference type="Proteomes" id="UP000013378">
    <property type="component" value="Unassembled WGS sequence"/>
</dbReference>
<protein>
    <recommendedName>
        <fullName evidence="2">UPF0102 protein L21TH_2670</fullName>
    </recommendedName>
</protein>
<dbReference type="GO" id="GO:0004519">
    <property type="term" value="F:endonuclease activity"/>
    <property type="evidence" value="ECO:0007669"/>
    <property type="project" value="UniProtKB-KW"/>
</dbReference>
<keyword evidence="4" id="KW-1185">Reference proteome</keyword>
<dbReference type="InterPro" id="IPR003509">
    <property type="entry name" value="UPF0102_YraN-like"/>
</dbReference>
<dbReference type="AlphaFoldDB" id="R1ARL5"/>
<sequence length="122" mass="14344">MANNRAMGSFGERQAIKYLKNNGYILLAKNFNTYFGEIDIIAKQNDVIVFIEVKARKNANYGYPYEAVNNKKQQKIIKTAYAYIKKMNLKNYQYRFDIIEVYLCGSSQYKINHILDAFWLTD</sequence>
<evidence type="ECO:0000313" key="3">
    <source>
        <dbReference type="EMBL" id="EOC99321.1"/>
    </source>
</evidence>
<name>R1ARL5_9FIRM</name>
<dbReference type="InterPro" id="IPR011856">
    <property type="entry name" value="tRNA_endonuc-like_dom_sf"/>
</dbReference>
<dbReference type="GO" id="GO:0003676">
    <property type="term" value="F:nucleic acid binding"/>
    <property type="evidence" value="ECO:0007669"/>
    <property type="project" value="InterPro"/>
</dbReference>
<dbReference type="HAMAP" id="MF_00048">
    <property type="entry name" value="UPF0102"/>
    <property type="match status" value="1"/>
</dbReference>
<organism evidence="3 4">
    <name type="scientific">Caldisalinibacter kiritimatiensis</name>
    <dbReference type="NCBI Taxonomy" id="1304284"/>
    <lineage>
        <taxon>Bacteria</taxon>
        <taxon>Bacillati</taxon>
        <taxon>Bacillota</taxon>
        <taxon>Tissierellia</taxon>
        <taxon>Tissierellales</taxon>
        <taxon>Thermohalobacteraceae</taxon>
        <taxon>Caldisalinibacter</taxon>
    </lineage>
</organism>
<accession>R1ARL5</accession>
<dbReference type="STRING" id="1304284.L21TH_2670"/>
<dbReference type="eggNOG" id="COG0792">
    <property type="taxonomic scope" value="Bacteria"/>
</dbReference>
<comment type="caution">
    <text evidence="3">The sequence shown here is derived from an EMBL/GenBank/DDBJ whole genome shotgun (WGS) entry which is preliminary data.</text>
</comment>
<reference evidence="3 4" key="1">
    <citation type="journal article" date="2015" name="Geomicrobiol. J.">
        <title>Caldisalinibacter kiritimatiensis gen. nov., sp. nov., a moderately thermohalophilic thiosulfate-reducing bacterium from a hypersaline microbial mat.</title>
        <authorList>
            <person name="Ben Hania W."/>
            <person name="Joseph M."/>
            <person name="Fiebig A."/>
            <person name="Bunk B."/>
            <person name="Klenk H.-P."/>
            <person name="Fardeau M.-L."/>
            <person name="Spring S."/>
        </authorList>
    </citation>
    <scope>NUCLEOTIDE SEQUENCE [LARGE SCALE GENOMIC DNA]</scope>
    <source>
        <strain evidence="3 4">L21-TH-D2</strain>
    </source>
</reference>
<dbReference type="PANTHER" id="PTHR34039">
    <property type="entry name" value="UPF0102 PROTEIN YRAN"/>
    <property type="match status" value="1"/>
</dbReference>
<evidence type="ECO:0000256" key="2">
    <source>
        <dbReference type="HAMAP-Rule" id="MF_00048"/>
    </source>
</evidence>